<protein>
    <submittedName>
        <fullName evidence="1">Uncharacterized protein</fullName>
    </submittedName>
</protein>
<comment type="caution">
    <text evidence="1">The sequence shown here is derived from an EMBL/GenBank/DDBJ whole genome shotgun (WGS) entry which is preliminary data.</text>
</comment>
<evidence type="ECO:0000313" key="2">
    <source>
        <dbReference type="Proteomes" id="UP000024635"/>
    </source>
</evidence>
<sequence>MLSPSEISANLFTYVPENKSKCVRIMDYARDIVEERFQQCIPKPRGDFPPPKYDCEVEQIAKQKQGNPRTTLPAGYGSIEVKFQQEGDPRADFINALYSKQWNPIKQPKTPITKYGCHYNRSSLLCVFDSNI</sequence>
<dbReference type="Proteomes" id="UP000024635">
    <property type="component" value="Unassembled WGS sequence"/>
</dbReference>
<dbReference type="EMBL" id="JARK01001723">
    <property type="protein sequence ID" value="EYB81328.1"/>
    <property type="molecule type" value="Genomic_DNA"/>
</dbReference>
<name>A0A016RSM1_9BILA</name>
<keyword evidence="2" id="KW-1185">Reference proteome</keyword>
<organism evidence="1 2">
    <name type="scientific">Ancylostoma ceylanicum</name>
    <dbReference type="NCBI Taxonomy" id="53326"/>
    <lineage>
        <taxon>Eukaryota</taxon>
        <taxon>Metazoa</taxon>
        <taxon>Ecdysozoa</taxon>
        <taxon>Nematoda</taxon>
        <taxon>Chromadorea</taxon>
        <taxon>Rhabditida</taxon>
        <taxon>Rhabditina</taxon>
        <taxon>Rhabditomorpha</taxon>
        <taxon>Strongyloidea</taxon>
        <taxon>Ancylostomatidae</taxon>
        <taxon>Ancylostomatinae</taxon>
        <taxon>Ancylostoma</taxon>
    </lineage>
</organism>
<dbReference type="Pfam" id="PF17641">
    <property type="entry name" value="ASPRs"/>
    <property type="match status" value="1"/>
</dbReference>
<evidence type="ECO:0000313" key="1">
    <source>
        <dbReference type="EMBL" id="EYB81328.1"/>
    </source>
</evidence>
<dbReference type="AlphaFoldDB" id="A0A016RSM1"/>
<gene>
    <name evidence="1" type="primary">Acey_s0387.g482</name>
    <name evidence="1" type="ORF">Y032_0387g482</name>
</gene>
<reference evidence="2" key="1">
    <citation type="journal article" date="2015" name="Nat. Genet.">
        <title>The genome and transcriptome of the zoonotic hookworm Ancylostoma ceylanicum identify infection-specific gene families.</title>
        <authorList>
            <person name="Schwarz E.M."/>
            <person name="Hu Y."/>
            <person name="Antoshechkin I."/>
            <person name="Miller M.M."/>
            <person name="Sternberg P.W."/>
            <person name="Aroian R.V."/>
        </authorList>
    </citation>
    <scope>NUCLEOTIDE SEQUENCE</scope>
    <source>
        <strain evidence="2">HY135</strain>
    </source>
</reference>
<accession>A0A016RSM1</accession>
<dbReference type="InterPro" id="IPR035109">
    <property type="entry name" value="ASPR"/>
</dbReference>
<proteinExistence type="predicted"/>